<dbReference type="AlphaFoldDB" id="D7PFC6"/>
<evidence type="ECO:0000313" key="5">
    <source>
        <dbReference type="EMBL" id="ADI77034.1"/>
    </source>
</evidence>
<keyword evidence="2" id="KW-0328">Glycosyltransferase</keyword>
<dbReference type="CAZy" id="GT2">
    <property type="family name" value="Glycosyltransferase Family 2"/>
</dbReference>
<proteinExistence type="inferred from homology"/>
<organism evidence="5">
    <name type="scientific">Escherichia coli</name>
    <dbReference type="NCBI Taxonomy" id="562"/>
    <lineage>
        <taxon>Bacteria</taxon>
        <taxon>Pseudomonadati</taxon>
        <taxon>Pseudomonadota</taxon>
        <taxon>Gammaproteobacteria</taxon>
        <taxon>Enterobacterales</taxon>
        <taxon>Enterobacteriaceae</taxon>
        <taxon>Escherichia</taxon>
    </lineage>
</organism>
<dbReference type="PANTHER" id="PTHR43179">
    <property type="entry name" value="RHAMNOSYLTRANSFERASE WBBL"/>
    <property type="match status" value="1"/>
</dbReference>
<dbReference type="Gene3D" id="3.90.550.10">
    <property type="entry name" value="Spore Coat Polysaccharide Biosynthesis Protein SpsA, Chain A"/>
    <property type="match status" value="1"/>
</dbReference>
<sequence length="276" mass="31724">MMNRKVLIIMVTYNPDWSKVINKVKSFCVAGTVFVSDNSDSDSSSLINYENVIYRYNHGNVGIAKAQNLGIEYAMQYNYEFVAFVDDDSNLSGGKITQLTNNLCKLGSLGENIAAFCAYPSERGGFDKTKKTSLGRQLLLTKNLMSSGSLTKVDVFKKIGLFDEDLFIDYVDYEWGWRALEKNFLIVIDTSVEFEHSLGQGRSKIGLGIPSPIRHFYQTRNLLWISRLNYVPIYWKLKQFLLLPIRYFYFGFFYNHSKLRRTHFLKGFAAGLKFKS</sequence>
<dbReference type="Pfam" id="PF00535">
    <property type="entry name" value="Glycos_transf_2"/>
    <property type="match status" value="1"/>
</dbReference>
<accession>D7PFC6</accession>
<evidence type="ECO:0000256" key="1">
    <source>
        <dbReference type="ARBA" id="ARBA00006739"/>
    </source>
</evidence>
<feature type="domain" description="Glycosyltransferase 2-like" evidence="4">
    <location>
        <begin position="8"/>
        <end position="108"/>
    </location>
</feature>
<evidence type="ECO:0000256" key="2">
    <source>
        <dbReference type="ARBA" id="ARBA00022676"/>
    </source>
</evidence>
<gene>
    <name evidence="5" type="primary">wdaM</name>
</gene>
<dbReference type="SUPFAM" id="SSF53448">
    <property type="entry name" value="Nucleotide-diphospho-sugar transferases"/>
    <property type="match status" value="1"/>
</dbReference>
<dbReference type="GO" id="GO:0016757">
    <property type="term" value="F:glycosyltransferase activity"/>
    <property type="evidence" value="ECO:0007669"/>
    <property type="project" value="UniProtKB-KW"/>
</dbReference>
<evidence type="ECO:0000256" key="3">
    <source>
        <dbReference type="ARBA" id="ARBA00022679"/>
    </source>
</evidence>
<keyword evidence="3" id="KW-0808">Transferase</keyword>
<dbReference type="InterPro" id="IPR001173">
    <property type="entry name" value="Glyco_trans_2-like"/>
</dbReference>
<protein>
    <submittedName>
        <fullName evidence="5">WdaM</fullName>
    </submittedName>
</protein>
<dbReference type="PANTHER" id="PTHR43179:SF12">
    <property type="entry name" value="GALACTOFURANOSYLTRANSFERASE GLFT2"/>
    <property type="match status" value="1"/>
</dbReference>
<name>D7PFC6_ECOLX</name>
<evidence type="ECO:0000259" key="4">
    <source>
        <dbReference type="Pfam" id="PF00535"/>
    </source>
</evidence>
<reference evidence="5" key="1">
    <citation type="journal article" date="2010" name="FEMS Immunol. Med. Microbiol.">
        <title>Structural and genetic evidence for the close relationship between Escherichia coli O71 and Salmonella enterica O28 O-antigens.</title>
        <authorList>
            <person name="Hu B."/>
            <person name="Perepelov A.V."/>
            <person name="Liu B."/>
            <person name="Shevelev S.D."/>
            <person name="Guo D."/>
            <person name="Senchenkova S.N."/>
            <person name="Shashkov A.S."/>
            <person name="Feng L."/>
            <person name="Knirel Y.A."/>
            <person name="Wang L."/>
        </authorList>
    </citation>
    <scope>NUCLEOTIDE SEQUENCE</scope>
</reference>
<comment type="similarity">
    <text evidence="1">Belongs to the glycosyltransferase 2 family.</text>
</comment>
<dbReference type="EMBL" id="GU445927">
    <property type="protein sequence ID" value="ADI77034.1"/>
    <property type="molecule type" value="Genomic_DNA"/>
</dbReference>
<dbReference type="RefSeq" id="WP_016247323.1">
    <property type="nucleotide sequence ID" value="NZ_BFLW01000005.1"/>
</dbReference>
<dbReference type="InterPro" id="IPR029044">
    <property type="entry name" value="Nucleotide-diphossugar_trans"/>
</dbReference>